<reference evidence="13 14" key="1">
    <citation type="submission" date="2023-01" db="EMBL/GenBank/DDBJ databases">
        <title>Thalassococcus onchidii sp. nov., isolated from a marine invertebrate from the South China Sea.</title>
        <authorList>
            <person name="Xu S."/>
            <person name="Liu Z."/>
            <person name="Xu Y."/>
        </authorList>
    </citation>
    <scope>NUCLEOTIDE SEQUENCE [LARGE SCALE GENOMIC DNA]</scope>
    <source>
        <strain evidence="13 14">KCTC 32084</strain>
    </source>
</reference>
<keyword evidence="6 10" id="KW-0418">Kinase</keyword>
<evidence type="ECO:0000313" key="14">
    <source>
        <dbReference type="Proteomes" id="UP001210720"/>
    </source>
</evidence>
<dbReference type="NCBIfam" id="NF011202">
    <property type="entry name" value="PRK14608.1"/>
    <property type="match status" value="1"/>
</dbReference>
<evidence type="ECO:0000256" key="3">
    <source>
        <dbReference type="ARBA" id="ARBA00017473"/>
    </source>
</evidence>
<keyword evidence="8 10" id="KW-0414">Isoprene biosynthesis</keyword>
<evidence type="ECO:0000256" key="4">
    <source>
        <dbReference type="ARBA" id="ARBA00022679"/>
    </source>
</evidence>
<dbReference type="InterPro" id="IPR020568">
    <property type="entry name" value="Ribosomal_Su5_D2-typ_SF"/>
</dbReference>
<dbReference type="PANTHER" id="PTHR43527">
    <property type="entry name" value="4-DIPHOSPHOCYTIDYL-2-C-METHYL-D-ERYTHRITOL KINASE, CHLOROPLASTIC"/>
    <property type="match status" value="1"/>
</dbReference>
<evidence type="ECO:0000256" key="5">
    <source>
        <dbReference type="ARBA" id="ARBA00022741"/>
    </source>
</evidence>
<name>A0ABT4XSQ4_9RHOB</name>
<dbReference type="InterPro" id="IPR014721">
    <property type="entry name" value="Ribsml_uS5_D2-typ_fold_subgr"/>
</dbReference>
<dbReference type="InterPro" id="IPR036554">
    <property type="entry name" value="GHMP_kinase_C_sf"/>
</dbReference>
<dbReference type="InterPro" id="IPR013750">
    <property type="entry name" value="GHMP_kinase_C_dom"/>
</dbReference>
<feature type="active site" evidence="10">
    <location>
        <position position="127"/>
    </location>
</feature>
<dbReference type="SUPFAM" id="SSF55060">
    <property type="entry name" value="GHMP Kinase, C-terminal domain"/>
    <property type="match status" value="1"/>
</dbReference>
<feature type="domain" description="GHMP kinase C-terminal" evidence="12">
    <location>
        <begin position="199"/>
        <end position="259"/>
    </location>
</feature>
<keyword evidence="14" id="KW-1185">Reference proteome</keyword>
<evidence type="ECO:0000256" key="6">
    <source>
        <dbReference type="ARBA" id="ARBA00022777"/>
    </source>
</evidence>
<feature type="domain" description="GHMP kinase N-terminal" evidence="11">
    <location>
        <begin position="68"/>
        <end position="123"/>
    </location>
</feature>
<feature type="binding site" evidence="10">
    <location>
        <begin position="90"/>
        <end position="100"/>
    </location>
    <ligand>
        <name>ATP</name>
        <dbReference type="ChEBI" id="CHEBI:30616"/>
    </ligand>
</feature>
<evidence type="ECO:0000256" key="7">
    <source>
        <dbReference type="ARBA" id="ARBA00022840"/>
    </source>
</evidence>
<evidence type="ECO:0000256" key="8">
    <source>
        <dbReference type="ARBA" id="ARBA00023229"/>
    </source>
</evidence>
<organism evidence="13 14">
    <name type="scientific">Thalassococcus lentus</name>
    <dbReference type="NCBI Taxonomy" id="1210524"/>
    <lineage>
        <taxon>Bacteria</taxon>
        <taxon>Pseudomonadati</taxon>
        <taxon>Pseudomonadota</taxon>
        <taxon>Alphaproteobacteria</taxon>
        <taxon>Rhodobacterales</taxon>
        <taxon>Roseobacteraceae</taxon>
        <taxon>Thalassococcus</taxon>
    </lineage>
</organism>
<evidence type="ECO:0000259" key="12">
    <source>
        <dbReference type="Pfam" id="PF08544"/>
    </source>
</evidence>
<evidence type="ECO:0000313" key="13">
    <source>
        <dbReference type="EMBL" id="MDA7424987.1"/>
    </source>
</evidence>
<dbReference type="Pfam" id="PF00288">
    <property type="entry name" value="GHMP_kinases_N"/>
    <property type="match status" value="1"/>
</dbReference>
<evidence type="ECO:0000256" key="1">
    <source>
        <dbReference type="ARBA" id="ARBA00009684"/>
    </source>
</evidence>
<keyword evidence="4 10" id="KW-0808">Transferase</keyword>
<evidence type="ECO:0000256" key="10">
    <source>
        <dbReference type="HAMAP-Rule" id="MF_00061"/>
    </source>
</evidence>
<keyword evidence="5 10" id="KW-0547">Nucleotide-binding</keyword>
<evidence type="ECO:0000256" key="9">
    <source>
        <dbReference type="ARBA" id="ARBA00032554"/>
    </source>
</evidence>
<keyword evidence="7 10" id="KW-0067">ATP-binding</keyword>
<dbReference type="NCBIfam" id="TIGR00154">
    <property type="entry name" value="ispE"/>
    <property type="match status" value="1"/>
</dbReference>
<comment type="pathway">
    <text evidence="10">Isoprenoid biosynthesis; isopentenyl diphosphate biosynthesis via DXP pathway; isopentenyl diphosphate from 1-deoxy-D-xylulose 5-phosphate: step 3/6.</text>
</comment>
<dbReference type="Gene3D" id="3.30.70.890">
    <property type="entry name" value="GHMP kinase, C-terminal domain"/>
    <property type="match status" value="1"/>
</dbReference>
<proteinExistence type="inferred from homology"/>
<dbReference type="SUPFAM" id="SSF54211">
    <property type="entry name" value="Ribosomal protein S5 domain 2-like"/>
    <property type="match status" value="1"/>
</dbReference>
<dbReference type="EMBL" id="JAQIOY010000003">
    <property type="protein sequence ID" value="MDA7424987.1"/>
    <property type="molecule type" value="Genomic_DNA"/>
</dbReference>
<sequence length="272" mass="29059">MPQIEVFAPAKVNLTLHVTGQRPDGYHLLDSLVAFADFGDHLSVETANALSLKVIGPFAKGVPEDNSNLCWRAAELFGEPVAITLDKRLPHPAGIGGGSSDAAAVLRAMETLFQRPYEGDALALGADTPVCRIATAARMQGIGDVVNKVNLIPMAAVLVNPGVDVPTPSVFKALESKSNAPMTEMPAPEFPAQLWSWLENQRNDLEEPARKVAPVISDVLHALSGRGARVVRMSGSGATCFALFENDGLADLVARDVARDHPDWWVQAVRLA</sequence>
<dbReference type="Pfam" id="PF08544">
    <property type="entry name" value="GHMP_kinases_C"/>
    <property type="match status" value="1"/>
</dbReference>
<protein>
    <recommendedName>
        <fullName evidence="3 10">4-diphosphocytidyl-2-C-methyl-D-erythritol kinase</fullName>
        <shortName evidence="10">CMK</shortName>
        <ecNumber evidence="2 10">2.7.1.148</ecNumber>
    </recommendedName>
    <alternativeName>
        <fullName evidence="9 10">4-(cytidine-5'-diphospho)-2-C-methyl-D-erythritol kinase</fullName>
    </alternativeName>
</protein>
<dbReference type="HAMAP" id="MF_00061">
    <property type="entry name" value="IspE"/>
    <property type="match status" value="1"/>
</dbReference>
<dbReference type="InterPro" id="IPR004424">
    <property type="entry name" value="IspE"/>
</dbReference>
<gene>
    <name evidence="10" type="primary">ispE</name>
    <name evidence="13" type="ORF">PFY00_09635</name>
</gene>
<comment type="function">
    <text evidence="10">Catalyzes the phosphorylation of the position 2 hydroxy group of 4-diphosphocytidyl-2C-methyl-D-erythritol.</text>
</comment>
<dbReference type="Proteomes" id="UP001210720">
    <property type="component" value="Unassembled WGS sequence"/>
</dbReference>
<feature type="active site" evidence="10">
    <location>
        <position position="11"/>
    </location>
</feature>
<evidence type="ECO:0000256" key="2">
    <source>
        <dbReference type="ARBA" id="ARBA00012052"/>
    </source>
</evidence>
<evidence type="ECO:0000259" key="11">
    <source>
        <dbReference type="Pfam" id="PF00288"/>
    </source>
</evidence>
<accession>A0ABT4XSQ4</accession>
<dbReference type="PANTHER" id="PTHR43527:SF2">
    <property type="entry name" value="4-DIPHOSPHOCYTIDYL-2-C-METHYL-D-ERYTHRITOL KINASE, CHLOROPLASTIC"/>
    <property type="match status" value="1"/>
</dbReference>
<comment type="similarity">
    <text evidence="1 10">Belongs to the GHMP kinase family. IspE subfamily.</text>
</comment>
<dbReference type="Gene3D" id="3.30.230.10">
    <property type="match status" value="1"/>
</dbReference>
<dbReference type="PIRSF" id="PIRSF010376">
    <property type="entry name" value="IspE"/>
    <property type="match status" value="1"/>
</dbReference>
<dbReference type="RefSeq" id="WP_271432345.1">
    <property type="nucleotide sequence ID" value="NZ_JAQIOY010000003.1"/>
</dbReference>
<comment type="catalytic activity">
    <reaction evidence="10">
        <text>4-CDP-2-C-methyl-D-erythritol + ATP = 4-CDP-2-C-methyl-D-erythritol 2-phosphate + ADP + H(+)</text>
        <dbReference type="Rhea" id="RHEA:18437"/>
        <dbReference type="ChEBI" id="CHEBI:15378"/>
        <dbReference type="ChEBI" id="CHEBI:30616"/>
        <dbReference type="ChEBI" id="CHEBI:57823"/>
        <dbReference type="ChEBI" id="CHEBI:57919"/>
        <dbReference type="ChEBI" id="CHEBI:456216"/>
        <dbReference type="EC" id="2.7.1.148"/>
    </reaction>
</comment>
<comment type="caution">
    <text evidence="13">The sequence shown here is derived from an EMBL/GenBank/DDBJ whole genome shotgun (WGS) entry which is preliminary data.</text>
</comment>
<dbReference type="GO" id="GO:0050515">
    <property type="term" value="F:4-(cytidine 5'-diphospho)-2-C-methyl-D-erythritol kinase activity"/>
    <property type="evidence" value="ECO:0007669"/>
    <property type="project" value="UniProtKB-EC"/>
</dbReference>
<dbReference type="EC" id="2.7.1.148" evidence="2 10"/>
<dbReference type="InterPro" id="IPR006204">
    <property type="entry name" value="GHMP_kinase_N_dom"/>
</dbReference>